<protein>
    <submittedName>
        <fullName evidence="4">Glycosyltransferase</fullName>
    </submittedName>
</protein>
<sequence length="386" mass="41615">MSTDPFPAAQKIAVVVHSLNAGGAQRRLVTLANAFAAAGREVHFVALRAGGDVDRLLDPAVKLSVLDPSTKPVWKPWMFEGWAALREWLSLHPVDVLLAGITTVHGPALRAARQVQTKPIVALRASRHPRRDFPWSRPFKRLFEPVERATRRRLYDRADLVIAVSGETAAALRADMRRPERCVVLPNPAITPQFTACLARTPGHPWIGGGVPLVLGVGRLAWQKRFDVLIEAIAIVRRTREVRAIILGEGRFRGDLEKQVARLKLADAVQLPGNVPDVGAWMAAADLLVSTSAFEGSPAVLIEALAAGLPVVATRCPGGSVELLENGDGGMLVPMDDPAATAAAILATLDRPRDRAMLQRIAEPYSVDASAAAYLDALDRAVVHRG</sequence>
<gene>
    <name evidence="4" type="ORF">H9L13_10405</name>
</gene>
<evidence type="ECO:0000256" key="1">
    <source>
        <dbReference type="ARBA" id="ARBA00022676"/>
    </source>
</evidence>
<name>A0A7G9SGR2_9SPHN</name>
<evidence type="ECO:0000313" key="4">
    <source>
        <dbReference type="EMBL" id="QNN67037.1"/>
    </source>
</evidence>
<dbReference type="AlphaFoldDB" id="A0A7G9SGR2"/>
<evidence type="ECO:0000313" key="5">
    <source>
        <dbReference type="Proteomes" id="UP000515971"/>
    </source>
</evidence>
<reference evidence="4 5" key="1">
    <citation type="submission" date="2020-08" db="EMBL/GenBank/DDBJ databases">
        <title>Genome sequence of Sphingomonas lutea KCTC 23642T.</title>
        <authorList>
            <person name="Hyun D.-W."/>
            <person name="Bae J.-W."/>
        </authorList>
    </citation>
    <scope>NUCLEOTIDE SEQUENCE [LARGE SCALE GENOMIC DNA]</scope>
    <source>
        <strain evidence="4 5">KCTC 23642</strain>
    </source>
</reference>
<dbReference type="SUPFAM" id="SSF53756">
    <property type="entry name" value="UDP-Glycosyltransferase/glycogen phosphorylase"/>
    <property type="match status" value="1"/>
</dbReference>
<keyword evidence="2 4" id="KW-0808">Transferase</keyword>
<evidence type="ECO:0000256" key="2">
    <source>
        <dbReference type="ARBA" id="ARBA00022679"/>
    </source>
</evidence>
<dbReference type="PANTHER" id="PTHR12526">
    <property type="entry name" value="GLYCOSYLTRANSFERASE"/>
    <property type="match status" value="1"/>
</dbReference>
<proteinExistence type="predicted"/>
<dbReference type="PANTHER" id="PTHR12526:SF510">
    <property type="entry name" value="D-INOSITOL 3-PHOSPHATE GLYCOSYLTRANSFERASE"/>
    <property type="match status" value="1"/>
</dbReference>
<evidence type="ECO:0000259" key="3">
    <source>
        <dbReference type="Pfam" id="PF13439"/>
    </source>
</evidence>
<dbReference type="Pfam" id="PF13439">
    <property type="entry name" value="Glyco_transf_4"/>
    <property type="match status" value="1"/>
</dbReference>
<dbReference type="EMBL" id="CP060718">
    <property type="protein sequence ID" value="QNN67037.1"/>
    <property type="molecule type" value="Genomic_DNA"/>
</dbReference>
<feature type="domain" description="Glycosyltransferase subfamily 4-like N-terminal" evidence="3">
    <location>
        <begin position="22"/>
        <end position="188"/>
    </location>
</feature>
<dbReference type="RefSeq" id="WP_187537629.1">
    <property type="nucleotide sequence ID" value="NZ_BAABJT010000001.1"/>
</dbReference>
<dbReference type="Pfam" id="PF13692">
    <property type="entry name" value="Glyco_trans_1_4"/>
    <property type="match status" value="1"/>
</dbReference>
<dbReference type="InterPro" id="IPR028098">
    <property type="entry name" value="Glyco_trans_4-like_N"/>
</dbReference>
<dbReference type="KEGG" id="slut:H9L13_10405"/>
<dbReference type="GO" id="GO:0016757">
    <property type="term" value="F:glycosyltransferase activity"/>
    <property type="evidence" value="ECO:0007669"/>
    <property type="project" value="UniProtKB-KW"/>
</dbReference>
<dbReference type="Proteomes" id="UP000515971">
    <property type="component" value="Chromosome"/>
</dbReference>
<organism evidence="4 5">
    <name type="scientific">Sphingomonas lutea</name>
    <dbReference type="NCBI Taxonomy" id="1045317"/>
    <lineage>
        <taxon>Bacteria</taxon>
        <taxon>Pseudomonadati</taxon>
        <taxon>Pseudomonadota</taxon>
        <taxon>Alphaproteobacteria</taxon>
        <taxon>Sphingomonadales</taxon>
        <taxon>Sphingomonadaceae</taxon>
        <taxon>Sphingomonas</taxon>
    </lineage>
</organism>
<accession>A0A7G9SGR2</accession>
<dbReference type="Gene3D" id="3.40.50.2000">
    <property type="entry name" value="Glycogen Phosphorylase B"/>
    <property type="match status" value="2"/>
</dbReference>
<keyword evidence="5" id="KW-1185">Reference proteome</keyword>
<keyword evidence="1" id="KW-0328">Glycosyltransferase</keyword>
<dbReference type="CDD" id="cd03811">
    <property type="entry name" value="GT4_GT28_WabH-like"/>
    <property type="match status" value="1"/>
</dbReference>